<comment type="caution">
    <text evidence="7">The sequence shown here is derived from an EMBL/GenBank/DDBJ whole genome shotgun (WGS) entry which is preliminary data.</text>
</comment>
<sequence length="733" mass="74925">MSNRPAPRTATATGVVAAMTVALVLAGAGPGHAAPGAPGVPGPAPVVFHEDFEQAPDTGRRTMLPDYVSATGAHYTADPYWIDNVKANGMVLSWDNTAYPADGTGAQNGTQETAFNTLRQLAEAIGRINGTPAGAARTNTVISAYTQSTGTPPPGGQVMFRTVEDIALADAQGRFLAFSMSAAATNAKNPAATGAPRNRENPQLMLFVDRAGVETPLTTTPIDPLTDPRSVQVDVTALTPGSGEAVRAGRFASDRSFLYEGGEFGVVVRNMTSAHLGNDGAFDDITILDVTPQLDKEFAPAHAVTGAPVRLTFTVTNTAELAGKQGWAFTDALPAGLVVAAEPNLVVDGAATVVAEPGGTTIGVTGGDLAPGDHALTISVDVTAAVAGTYVNGAADIVVRRGLDAPGSATVTFEDPAPVPADLVVRYVDESGTPVADGYTTHGAVGDPYSTAPVDVPGYELVALPANQDGTLQDGTTEVVYVYRPAPAPVPGEVVVRHVDQDGREIAPSERTEGAVDEPYGTSPADVPGYTLVETPGNASGRYTDGSTEVVYVYRKDPPPAAPADLIVRWVTEDGTPLADEYRGTGVVGEPYTSERKSFDGYTLVAMPANAAGDLTASTTEVVYVYRADPPADPPAEPVVPPVDPPADPPADPVGPPADPVAVADLDVPPPPAAREVVHRSGVLAAGGAERPRPAALATTGSAAGPLGGLALALALTGAALVLARRRGHGKEV</sequence>
<feature type="signal peptide" evidence="4">
    <location>
        <begin position="1"/>
        <end position="33"/>
    </location>
</feature>
<keyword evidence="1" id="KW-0677">Repeat</keyword>
<feature type="domain" description="MucBP" evidence="5">
    <location>
        <begin position="567"/>
        <end position="627"/>
    </location>
</feature>
<keyword evidence="3" id="KW-1133">Transmembrane helix</keyword>
<evidence type="ECO:0000313" key="7">
    <source>
        <dbReference type="EMBL" id="TKR24019.1"/>
    </source>
</evidence>
<evidence type="ECO:0000256" key="2">
    <source>
        <dbReference type="SAM" id="MobiDB-lite"/>
    </source>
</evidence>
<dbReference type="Proteomes" id="UP000308121">
    <property type="component" value="Unassembled WGS sequence"/>
</dbReference>
<protein>
    <recommendedName>
        <fullName evidence="9">Gram-positive cocci surface proteins LPxTG domain-containing protein</fullName>
    </recommendedName>
</protein>
<accession>A0A7Z8NQC1</accession>
<reference evidence="7 8" key="1">
    <citation type="submission" date="2019-05" db="EMBL/GenBank/DDBJ databases">
        <title>Genome sequence of Cellulomonas hominis strain CS1.</title>
        <authorList>
            <person name="Belmont J."/>
            <person name="Maclea K.S."/>
        </authorList>
    </citation>
    <scope>NUCLEOTIDE SEQUENCE [LARGE SCALE GENOMIC DNA]</scope>
    <source>
        <strain evidence="7 8">CS1</strain>
    </source>
</reference>
<evidence type="ECO:0000259" key="5">
    <source>
        <dbReference type="Pfam" id="PF06458"/>
    </source>
</evidence>
<feature type="domain" description="MucBP" evidence="5">
    <location>
        <begin position="494"/>
        <end position="555"/>
    </location>
</feature>
<evidence type="ECO:0000256" key="4">
    <source>
        <dbReference type="SAM" id="SignalP"/>
    </source>
</evidence>
<feature type="region of interest" description="Disordered" evidence="2">
    <location>
        <begin position="509"/>
        <end position="528"/>
    </location>
</feature>
<feature type="domain" description="DUF7933" evidence="6">
    <location>
        <begin position="292"/>
        <end position="404"/>
    </location>
</feature>
<dbReference type="OrthoDB" id="134475at2"/>
<evidence type="ECO:0000256" key="1">
    <source>
        <dbReference type="ARBA" id="ARBA00022737"/>
    </source>
</evidence>
<feature type="compositionally biased region" description="Pro residues" evidence="2">
    <location>
        <begin position="631"/>
        <end position="659"/>
    </location>
</feature>
<feature type="region of interest" description="Disordered" evidence="2">
    <location>
        <begin position="629"/>
        <end position="659"/>
    </location>
</feature>
<dbReference type="Pfam" id="PF06458">
    <property type="entry name" value="MucBP"/>
    <property type="match status" value="3"/>
</dbReference>
<dbReference type="Pfam" id="PF25564">
    <property type="entry name" value="DUF7933"/>
    <property type="match status" value="1"/>
</dbReference>
<feature type="domain" description="MucBP" evidence="5">
    <location>
        <begin position="424"/>
        <end position="484"/>
    </location>
</feature>
<keyword evidence="3" id="KW-0812">Transmembrane</keyword>
<feature type="transmembrane region" description="Helical" evidence="3">
    <location>
        <begin position="703"/>
        <end position="724"/>
    </location>
</feature>
<evidence type="ECO:0000313" key="8">
    <source>
        <dbReference type="Proteomes" id="UP000308121"/>
    </source>
</evidence>
<dbReference type="InterPro" id="IPR009459">
    <property type="entry name" value="MucBP_dom"/>
</dbReference>
<dbReference type="EMBL" id="SZYE01000048">
    <property type="protein sequence ID" value="TKR24019.1"/>
    <property type="molecule type" value="Genomic_DNA"/>
</dbReference>
<keyword evidence="4" id="KW-0732">Signal</keyword>
<dbReference type="Gene3D" id="3.10.20.320">
    <property type="entry name" value="Putative peptidoglycan bound protein (lpxtg motif)"/>
    <property type="match status" value="3"/>
</dbReference>
<evidence type="ECO:0000256" key="3">
    <source>
        <dbReference type="SAM" id="Phobius"/>
    </source>
</evidence>
<dbReference type="AlphaFoldDB" id="A0A7Z8NQC1"/>
<evidence type="ECO:0008006" key="9">
    <source>
        <dbReference type="Google" id="ProtNLM"/>
    </source>
</evidence>
<organism evidence="7 8">
    <name type="scientific">Cellulomonas hominis</name>
    <dbReference type="NCBI Taxonomy" id="156981"/>
    <lineage>
        <taxon>Bacteria</taxon>
        <taxon>Bacillati</taxon>
        <taxon>Actinomycetota</taxon>
        <taxon>Actinomycetes</taxon>
        <taxon>Micrococcales</taxon>
        <taxon>Cellulomonadaceae</taxon>
        <taxon>Cellulomonas</taxon>
    </lineage>
</organism>
<feature type="chain" id="PRO_5031249778" description="Gram-positive cocci surface proteins LPxTG domain-containing protein" evidence="4">
    <location>
        <begin position="34"/>
        <end position="733"/>
    </location>
</feature>
<name>A0A7Z8NQC1_9CELL</name>
<evidence type="ECO:0000259" key="6">
    <source>
        <dbReference type="Pfam" id="PF25564"/>
    </source>
</evidence>
<proteinExistence type="predicted"/>
<gene>
    <name evidence="7" type="ORF">FA014_08195</name>
</gene>
<dbReference type="InterPro" id="IPR057693">
    <property type="entry name" value="DUF7933"/>
</dbReference>
<keyword evidence="3" id="KW-0472">Membrane</keyword>
<dbReference type="RefSeq" id="WP_154729203.1">
    <property type="nucleotide sequence ID" value="NZ_SZYE01000048.1"/>
</dbReference>